<sequence>MNRILSARSALRRRVALTLRPVNGTDSDGERGDVPGWVLVTLMTAGLVTLLWQTAGPLLQTMFTSAMSKVSGG</sequence>
<dbReference type="EMBL" id="CP008889">
    <property type="protein sequence ID" value="AIF41231.1"/>
    <property type="molecule type" value="Genomic_DNA"/>
</dbReference>
<dbReference type="AlphaFoldDB" id="A0A075JG94"/>
<dbReference type="HOGENOM" id="CLU_178345_2_0_11"/>
<accession>A0A075JG94</accession>
<reference evidence="1 2" key="1">
    <citation type="submission" date="2014-07" db="EMBL/GenBank/DDBJ databases">
        <title>Genome Sequencing of Dermacoccus nishinomiyaensis.</title>
        <authorList>
            <person name="Hong K.W."/>
            <person name="Chan K.G."/>
        </authorList>
    </citation>
    <scope>NUCLEOTIDE SEQUENCE [LARGE SCALE GENOMIC DNA]</scope>
    <source>
        <strain evidence="1 2">M25</strain>
    </source>
</reference>
<protein>
    <submittedName>
        <fullName evidence="1">Uncharacterized protein</fullName>
    </submittedName>
</protein>
<dbReference type="eggNOG" id="ENOG5033A03">
    <property type="taxonomic scope" value="Bacteria"/>
</dbReference>
<proteinExistence type="predicted"/>
<organism evidence="1 2">
    <name type="scientific">Dermacoccus nishinomiyaensis</name>
    <dbReference type="NCBI Taxonomy" id="1274"/>
    <lineage>
        <taxon>Bacteria</taxon>
        <taxon>Bacillati</taxon>
        <taxon>Actinomycetota</taxon>
        <taxon>Actinomycetes</taxon>
        <taxon>Micrococcales</taxon>
        <taxon>Dermacoccaceae</taxon>
        <taxon>Dermacoccus</taxon>
    </lineage>
</organism>
<name>A0A075JG94_9MICO</name>
<dbReference type="Proteomes" id="UP000027986">
    <property type="component" value="Chromosome"/>
</dbReference>
<evidence type="ECO:0000313" key="2">
    <source>
        <dbReference type="Proteomes" id="UP000027986"/>
    </source>
</evidence>
<gene>
    <name evidence="1" type="ORF">HX89_10045</name>
</gene>
<dbReference type="KEGG" id="dni:HX89_10045"/>
<evidence type="ECO:0000313" key="1">
    <source>
        <dbReference type="EMBL" id="AIF41231.1"/>
    </source>
</evidence>
<dbReference type="GeneID" id="41841467"/>
<dbReference type="RefSeq" id="WP_006943854.1">
    <property type="nucleotide sequence ID" value="NZ_CAKZHM010000067.1"/>
</dbReference>
<keyword evidence="2" id="KW-1185">Reference proteome</keyword>